<dbReference type="OrthoDB" id="10661170at2759"/>
<gene>
    <name evidence="1" type="ORF">TrST_g7449</name>
</gene>
<organism evidence="1 2">
    <name type="scientific">Triparma strigata</name>
    <dbReference type="NCBI Taxonomy" id="1606541"/>
    <lineage>
        <taxon>Eukaryota</taxon>
        <taxon>Sar</taxon>
        <taxon>Stramenopiles</taxon>
        <taxon>Ochrophyta</taxon>
        <taxon>Bolidophyceae</taxon>
        <taxon>Parmales</taxon>
        <taxon>Triparmaceae</taxon>
        <taxon>Triparma</taxon>
    </lineage>
</organism>
<evidence type="ECO:0000313" key="1">
    <source>
        <dbReference type="EMBL" id="GMH93387.1"/>
    </source>
</evidence>
<comment type="caution">
    <text evidence="1">The sequence shown here is derived from an EMBL/GenBank/DDBJ whole genome shotgun (WGS) entry which is preliminary data.</text>
</comment>
<proteinExistence type="predicted"/>
<dbReference type="Proteomes" id="UP001165085">
    <property type="component" value="Unassembled WGS sequence"/>
</dbReference>
<name>A0A9W7BMZ5_9STRA</name>
<accession>A0A9W7BMZ5</accession>
<protein>
    <submittedName>
        <fullName evidence="1">Uncharacterized protein</fullName>
    </submittedName>
</protein>
<dbReference type="EMBL" id="BRXY01000413">
    <property type="protein sequence ID" value="GMH93387.1"/>
    <property type="molecule type" value="Genomic_DNA"/>
</dbReference>
<reference evidence="2" key="1">
    <citation type="journal article" date="2023" name="Commun. Biol.">
        <title>Genome analysis of Parmales, the sister group of diatoms, reveals the evolutionary specialization of diatoms from phago-mixotrophs to photoautotrophs.</title>
        <authorList>
            <person name="Ban H."/>
            <person name="Sato S."/>
            <person name="Yoshikawa S."/>
            <person name="Yamada K."/>
            <person name="Nakamura Y."/>
            <person name="Ichinomiya M."/>
            <person name="Sato N."/>
            <person name="Blanc-Mathieu R."/>
            <person name="Endo H."/>
            <person name="Kuwata A."/>
            <person name="Ogata H."/>
        </authorList>
    </citation>
    <scope>NUCLEOTIDE SEQUENCE [LARGE SCALE GENOMIC DNA]</scope>
    <source>
        <strain evidence="2">NIES 3701</strain>
    </source>
</reference>
<sequence length="676" mass="74243">MTFCHLSHSPLTLHIPSKNVSLFLDPKQVPFDGPPPTLANNVVLNQKFQPHCIIYSQTSVYVLNLSKDLASLASASPLFTSALSTHPSPVIVAVLPPPLPLNLKKTPVNALLLFTSSQKTHCHIHTSSTSHLISDSIPGTCISATFTSDCLTLLTSSSSSYILGCLHPVLFDRTITSSSSIKKRLESTRKSISKLNTPPNHDDPFNDARWRQMKIYERYLGDAYGRVEEEMKGFEGEVEVESSFMGFDGGPSTTLFPRSFQSLKTISPSTLPPSVKLTHLHSLPSSLPLLRHFAVLLSNSDVMYFTMSGNVLPRFSLEPEVDKEVLDSENYDKLILTETVSYSHKTTHPPTEATAHVDPITSNLIVTSTCGIHLNVVNPLASFATLLNIPSLILSPPPASQSFNIVTFNTPTPTTGLHVSTDPSTGHLLTAISASKSSTYNLTAISELHSLASSIPSSTSSPPVQWLSSVPEFSTVINPCISKIPPPETLSGTVTPLTSLTVETVSMFLAQKESFDVTVSNLMELKHRTHNREATLGKIKEENEKQIQVLMKAAEELLARKAKSDALFTQIKTFQEALLQRSTMILAASRSLSSNLTSSEKHFHSQLRQWSSHTSNLEIEVNQMRSKTQSLRDLGREEKVQLNEGQKEMCEDLVRGEGVLIKKVEECVERIKSVIN</sequence>
<keyword evidence="2" id="KW-1185">Reference proteome</keyword>
<evidence type="ECO:0000313" key="2">
    <source>
        <dbReference type="Proteomes" id="UP001165085"/>
    </source>
</evidence>
<dbReference type="AlphaFoldDB" id="A0A9W7BMZ5"/>